<name>A0A4R6R6T4_9BURK</name>
<dbReference type="Proteomes" id="UP000294593">
    <property type="component" value="Unassembled WGS sequence"/>
</dbReference>
<evidence type="ECO:0000313" key="9">
    <source>
        <dbReference type="Proteomes" id="UP000294593"/>
    </source>
</evidence>
<evidence type="ECO:0000313" key="8">
    <source>
        <dbReference type="EMBL" id="TDP81671.1"/>
    </source>
</evidence>
<dbReference type="OrthoDB" id="9770435at2"/>
<dbReference type="InterPro" id="IPR013702">
    <property type="entry name" value="FIST_domain_N"/>
</dbReference>
<reference evidence="8 9" key="1">
    <citation type="submission" date="2019-03" db="EMBL/GenBank/DDBJ databases">
        <title>Genomic Encyclopedia of Type Strains, Phase IV (KMG-IV): sequencing the most valuable type-strain genomes for metagenomic binning, comparative biology and taxonomic classification.</title>
        <authorList>
            <person name="Goeker M."/>
        </authorList>
    </citation>
    <scope>NUCLEOTIDE SEQUENCE [LARGE SCALE GENOMIC DNA]</scope>
    <source>
        <strain evidence="8 9">DSM 11901</strain>
    </source>
</reference>
<evidence type="ECO:0000259" key="6">
    <source>
        <dbReference type="SMART" id="SM00897"/>
    </source>
</evidence>
<dbReference type="GO" id="GO:0005886">
    <property type="term" value="C:plasma membrane"/>
    <property type="evidence" value="ECO:0007669"/>
    <property type="project" value="UniProtKB-SubCell"/>
</dbReference>
<keyword evidence="5" id="KW-0472">Membrane</keyword>
<keyword evidence="3" id="KW-0812">Transmembrane</keyword>
<evidence type="ECO:0000256" key="2">
    <source>
        <dbReference type="ARBA" id="ARBA00022475"/>
    </source>
</evidence>
<dbReference type="SMART" id="SM00897">
    <property type="entry name" value="FIST"/>
    <property type="match status" value="1"/>
</dbReference>
<evidence type="ECO:0000256" key="5">
    <source>
        <dbReference type="ARBA" id="ARBA00023136"/>
    </source>
</evidence>
<dbReference type="RefSeq" id="WP_133609811.1">
    <property type="nucleotide sequence ID" value="NZ_SNXW01000007.1"/>
</dbReference>
<dbReference type="PIRSF" id="PIRSF018953">
    <property type="entry name" value="UCP018953"/>
    <property type="match status" value="1"/>
</dbReference>
<feature type="domain" description="FIST" evidence="6">
    <location>
        <begin position="49"/>
        <end position="255"/>
    </location>
</feature>
<dbReference type="InterPro" id="IPR019494">
    <property type="entry name" value="FIST_C"/>
</dbReference>
<keyword evidence="9" id="KW-1185">Reference proteome</keyword>
<keyword evidence="2" id="KW-1003">Cell membrane</keyword>
<dbReference type="PANTHER" id="PTHR14939">
    <property type="entry name" value="F-BOX ONLY PROTEIN 22"/>
    <property type="match status" value="1"/>
</dbReference>
<dbReference type="SMART" id="SM01204">
    <property type="entry name" value="FIST_C"/>
    <property type="match status" value="1"/>
</dbReference>
<dbReference type="Pfam" id="PF10442">
    <property type="entry name" value="FIST_C"/>
    <property type="match status" value="1"/>
</dbReference>
<feature type="domain" description="FIST C-domain" evidence="7">
    <location>
        <begin position="256"/>
        <end position="417"/>
    </location>
</feature>
<keyword evidence="4" id="KW-1133">Transmembrane helix</keyword>
<evidence type="ECO:0000256" key="4">
    <source>
        <dbReference type="ARBA" id="ARBA00022989"/>
    </source>
</evidence>
<dbReference type="InterPro" id="IPR016741">
    <property type="entry name" value="UCP018953"/>
</dbReference>
<accession>A0A4R6R6T4</accession>
<dbReference type="PANTHER" id="PTHR14939:SF5">
    <property type="entry name" value="F-BOX ONLY PROTEIN 22"/>
    <property type="match status" value="1"/>
</dbReference>
<gene>
    <name evidence="8" type="ORF">EV672_107102</name>
</gene>
<dbReference type="Pfam" id="PF08495">
    <property type="entry name" value="FIST"/>
    <property type="match status" value="1"/>
</dbReference>
<comment type="caution">
    <text evidence="8">The sequence shown here is derived from an EMBL/GenBank/DDBJ whole genome shotgun (WGS) entry which is preliminary data.</text>
</comment>
<evidence type="ECO:0000256" key="3">
    <source>
        <dbReference type="ARBA" id="ARBA00022692"/>
    </source>
</evidence>
<evidence type="ECO:0000256" key="1">
    <source>
        <dbReference type="ARBA" id="ARBA00004651"/>
    </source>
</evidence>
<organism evidence="8 9">
    <name type="scientific">Aquabacterium commune</name>
    <dbReference type="NCBI Taxonomy" id="70586"/>
    <lineage>
        <taxon>Bacteria</taxon>
        <taxon>Pseudomonadati</taxon>
        <taxon>Pseudomonadota</taxon>
        <taxon>Betaproteobacteria</taxon>
        <taxon>Burkholderiales</taxon>
        <taxon>Aquabacterium</taxon>
    </lineage>
</organism>
<comment type="subcellular location">
    <subcellularLocation>
        <location evidence="1">Cell membrane</location>
        <topology evidence="1">Multi-pass membrane protein</topology>
    </subcellularLocation>
</comment>
<proteinExistence type="predicted"/>
<evidence type="ECO:0000259" key="7">
    <source>
        <dbReference type="SMART" id="SM01204"/>
    </source>
</evidence>
<sequence>MLRFLQAHATHPAPELALEMVWAQLASQMATLSGTPGDGPPAGVLGRDAPTLGWCYISDGLAHGAQAVLDGLRQRMPQVAWVGAVGAGVLATHVEYMDEPALVVMLCNLPREDFRIFHGRQPLHAPPRGRRHLPDASLGGNPGWRAHTALVHADARTPDLPELIAELASRTDTGYLFGGLSASQHHPLHMALAPEDANATTQRTAGVWHGGLSGVAFGERVRLVSRVSQGCSPVGPRREITLAERNVIYELDGEPALACLLRDLGVTATVSGSGWQREALPKVRATLAGLTDAASDLLSHGRHFGADTRVRHIIGLDPGRQGVALAEEVEVGMQMAFCQRNAQAARQDLVRICAEIREEFDPQEHPGSQAAGAIYISCAGRGGEHFGAPNAEMEILAHALGDIPVVGFFAGGEIARHHLYGYTGVLTVFGA</sequence>
<dbReference type="EMBL" id="SNXW01000007">
    <property type="protein sequence ID" value="TDP81671.1"/>
    <property type="molecule type" value="Genomic_DNA"/>
</dbReference>
<dbReference type="AlphaFoldDB" id="A0A4R6R6T4"/>
<dbReference type="GO" id="GO:0032436">
    <property type="term" value="P:positive regulation of proteasomal ubiquitin-dependent protein catabolic process"/>
    <property type="evidence" value="ECO:0007669"/>
    <property type="project" value="TreeGrafter"/>
</dbReference>
<dbReference type="GO" id="GO:0000209">
    <property type="term" value="P:protein polyubiquitination"/>
    <property type="evidence" value="ECO:0007669"/>
    <property type="project" value="TreeGrafter"/>
</dbReference>
<protein>
    <submittedName>
        <fullName evidence="8">Small ligand-binding sensory domain FIST</fullName>
    </submittedName>
</protein>